<organism evidence="1 2">
    <name type="scientific">Botryobasidium botryosum (strain FD-172 SS1)</name>
    <dbReference type="NCBI Taxonomy" id="930990"/>
    <lineage>
        <taxon>Eukaryota</taxon>
        <taxon>Fungi</taxon>
        <taxon>Dikarya</taxon>
        <taxon>Basidiomycota</taxon>
        <taxon>Agaricomycotina</taxon>
        <taxon>Agaricomycetes</taxon>
        <taxon>Cantharellales</taxon>
        <taxon>Botryobasidiaceae</taxon>
        <taxon>Botryobasidium</taxon>
    </lineage>
</organism>
<dbReference type="EMBL" id="KL198099">
    <property type="protein sequence ID" value="KDQ07859.1"/>
    <property type="molecule type" value="Genomic_DNA"/>
</dbReference>
<dbReference type="AlphaFoldDB" id="A0A067LXF6"/>
<protein>
    <submittedName>
        <fullName evidence="1">Uncharacterized protein</fullName>
    </submittedName>
</protein>
<evidence type="ECO:0000313" key="1">
    <source>
        <dbReference type="EMBL" id="KDQ07859.1"/>
    </source>
</evidence>
<dbReference type="InParanoid" id="A0A067LXF6"/>
<gene>
    <name evidence="1" type="ORF">BOTBODRAFT_590042</name>
</gene>
<proteinExistence type="predicted"/>
<dbReference type="Proteomes" id="UP000027195">
    <property type="component" value="Unassembled WGS sequence"/>
</dbReference>
<evidence type="ECO:0000313" key="2">
    <source>
        <dbReference type="Proteomes" id="UP000027195"/>
    </source>
</evidence>
<sequence>MATEEHAFETVGKASTSCRFIFRPRNLALIKRTVGRIVVEESIQLGQLRDKTAAHRWGLR</sequence>
<keyword evidence="2" id="KW-1185">Reference proteome</keyword>
<reference evidence="2" key="1">
    <citation type="journal article" date="2014" name="Proc. Natl. Acad. Sci. U.S.A.">
        <title>Extensive sampling of basidiomycete genomes demonstrates inadequacy of the white-rot/brown-rot paradigm for wood decay fungi.</title>
        <authorList>
            <person name="Riley R."/>
            <person name="Salamov A.A."/>
            <person name="Brown D.W."/>
            <person name="Nagy L.G."/>
            <person name="Floudas D."/>
            <person name="Held B.W."/>
            <person name="Levasseur A."/>
            <person name="Lombard V."/>
            <person name="Morin E."/>
            <person name="Otillar R."/>
            <person name="Lindquist E.A."/>
            <person name="Sun H."/>
            <person name="LaButti K.M."/>
            <person name="Schmutz J."/>
            <person name="Jabbour D."/>
            <person name="Luo H."/>
            <person name="Baker S.E."/>
            <person name="Pisabarro A.G."/>
            <person name="Walton J.D."/>
            <person name="Blanchette R.A."/>
            <person name="Henrissat B."/>
            <person name="Martin F."/>
            <person name="Cullen D."/>
            <person name="Hibbett D.S."/>
            <person name="Grigoriev I.V."/>
        </authorList>
    </citation>
    <scope>NUCLEOTIDE SEQUENCE [LARGE SCALE GENOMIC DNA]</scope>
    <source>
        <strain evidence="2">FD-172 SS1</strain>
    </source>
</reference>
<dbReference type="HOGENOM" id="CLU_2941412_0_0_1"/>
<name>A0A067LXF6_BOTB1</name>
<accession>A0A067LXF6</accession>